<feature type="region of interest" description="Disordered" evidence="1">
    <location>
        <begin position="364"/>
        <end position="384"/>
    </location>
</feature>
<dbReference type="SUPFAM" id="SSF55073">
    <property type="entry name" value="Nucleotide cyclase"/>
    <property type="match status" value="1"/>
</dbReference>
<dbReference type="CDD" id="cd01949">
    <property type="entry name" value="GGDEF"/>
    <property type="match status" value="1"/>
</dbReference>
<feature type="domain" description="GGDEF" evidence="3">
    <location>
        <begin position="240"/>
        <end position="369"/>
    </location>
</feature>
<dbReference type="RefSeq" id="WP_138223633.1">
    <property type="nucleotide sequence ID" value="NZ_BSUI01000034.1"/>
</dbReference>
<comment type="caution">
    <text evidence="5">The sequence shown here is derived from an EMBL/GenBank/DDBJ whole genome shotgun (WGS) entry which is preliminary data.</text>
</comment>
<keyword evidence="2" id="KW-0472">Membrane</keyword>
<dbReference type="EMBL" id="JACHFV010000021">
    <property type="protein sequence ID" value="MBB5297281.1"/>
    <property type="molecule type" value="Genomic_DNA"/>
</dbReference>
<dbReference type="EMBL" id="VBRC01000001">
    <property type="protein sequence ID" value="TLK31919.1"/>
    <property type="molecule type" value="Genomic_DNA"/>
</dbReference>
<evidence type="ECO:0000313" key="5">
    <source>
        <dbReference type="EMBL" id="TLK31919.1"/>
    </source>
</evidence>
<dbReference type="Gene3D" id="3.30.70.270">
    <property type="match status" value="1"/>
</dbReference>
<evidence type="ECO:0000313" key="6">
    <source>
        <dbReference type="Proteomes" id="UP000308000"/>
    </source>
</evidence>
<dbReference type="SMART" id="SM00267">
    <property type="entry name" value="GGDEF"/>
    <property type="match status" value="1"/>
</dbReference>
<proteinExistence type="predicted"/>
<dbReference type="InterPro" id="IPR050469">
    <property type="entry name" value="Diguanylate_Cyclase"/>
</dbReference>
<reference evidence="5 6" key="1">
    <citation type="submission" date="2019-04" db="EMBL/GenBank/DDBJ databases">
        <title>Deinococcus metalilatus MA1002 mutant No.5.</title>
        <authorList>
            <person name="Park W."/>
            <person name="Park C."/>
        </authorList>
    </citation>
    <scope>NUCLEOTIDE SEQUENCE [LARGE SCALE GENOMIC DNA]</scope>
    <source>
        <strain evidence="5 6">MA1002-m5</strain>
    </source>
</reference>
<feature type="transmembrane region" description="Helical" evidence="2">
    <location>
        <begin position="61"/>
        <end position="79"/>
    </location>
</feature>
<dbReference type="PANTHER" id="PTHR45138">
    <property type="entry name" value="REGULATORY COMPONENTS OF SENSORY TRANSDUCTION SYSTEM"/>
    <property type="match status" value="1"/>
</dbReference>
<feature type="transmembrane region" description="Helical" evidence="2">
    <location>
        <begin position="114"/>
        <end position="134"/>
    </location>
</feature>
<dbReference type="InterPro" id="IPR043128">
    <property type="entry name" value="Rev_trsase/Diguanyl_cyclase"/>
</dbReference>
<dbReference type="FunFam" id="3.30.70.270:FF:000001">
    <property type="entry name" value="Diguanylate cyclase domain protein"/>
    <property type="match status" value="1"/>
</dbReference>
<evidence type="ECO:0000313" key="7">
    <source>
        <dbReference type="Proteomes" id="UP000536909"/>
    </source>
</evidence>
<name>A0AAJ5F5E1_9DEIO</name>
<dbReference type="GO" id="GO:0052621">
    <property type="term" value="F:diguanylate cyclase activity"/>
    <property type="evidence" value="ECO:0007669"/>
    <property type="project" value="TreeGrafter"/>
</dbReference>
<protein>
    <submittedName>
        <fullName evidence="4">Diguanylate cyclase (GGDEF)-like protein</fullName>
    </submittedName>
    <submittedName>
        <fullName evidence="5">GGDEF domain-containing protein</fullName>
    </submittedName>
</protein>
<evidence type="ECO:0000313" key="4">
    <source>
        <dbReference type="EMBL" id="MBB5297281.1"/>
    </source>
</evidence>
<organism evidence="5 6">
    <name type="scientific">Deinococcus metallilatus</name>
    <dbReference type="NCBI Taxonomy" id="1211322"/>
    <lineage>
        <taxon>Bacteria</taxon>
        <taxon>Thermotogati</taxon>
        <taxon>Deinococcota</taxon>
        <taxon>Deinococci</taxon>
        <taxon>Deinococcales</taxon>
        <taxon>Deinococcaceae</taxon>
        <taxon>Deinococcus</taxon>
    </lineage>
</organism>
<gene>
    <name evidence="5" type="ORF">FCS05_00145</name>
    <name evidence="4" type="ORF">HNQ10_004153</name>
</gene>
<keyword evidence="2" id="KW-1133">Transmembrane helix</keyword>
<dbReference type="Proteomes" id="UP000308000">
    <property type="component" value="Unassembled WGS sequence"/>
</dbReference>
<dbReference type="NCBIfam" id="TIGR00254">
    <property type="entry name" value="GGDEF"/>
    <property type="match status" value="1"/>
</dbReference>
<dbReference type="Proteomes" id="UP000536909">
    <property type="component" value="Unassembled WGS sequence"/>
</dbReference>
<evidence type="ECO:0000256" key="1">
    <source>
        <dbReference type="SAM" id="MobiDB-lite"/>
    </source>
</evidence>
<feature type="transmembrane region" description="Helical" evidence="2">
    <location>
        <begin position="91"/>
        <end position="108"/>
    </location>
</feature>
<dbReference type="PROSITE" id="PS50887">
    <property type="entry name" value="GGDEF"/>
    <property type="match status" value="1"/>
</dbReference>
<accession>A0AAJ5F5E1</accession>
<dbReference type="InterPro" id="IPR000160">
    <property type="entry name" value="GGDEF_dom"/>
</dbReference>
<feature type="transmembrane region" description="Helical" evidence="2">
    <location>
        <begin position="173"/>
        <end position="193"/>
    </location>
</feature>
<evidence type="ECO:0000259" key="3">
    <source>
        <dbReference type="PROSITE" id="PS50887"/>
    </source>
</evidence>
<dbReference type="AlphaFoldDB" id="A0AAJ5F5E1"/>
<sequence>MNRPDRRQSRPRLPETVPDALSRVEGLRRQVYFWALGLGSVILVATWVLQTRRPTPDPYVLYGHPVLLLQCLWAVVWLLQRRSLLVAERVVFIVNSVAVLAQLFLSLLTRDNQVLGLASGAYWMLVAVSILSYLMFSTRQALWLSAAFYGLGVVLPWAALVSRGEGLGAQPELARVQLTCGAILVLLYSLAWYRERFLVERGQRLTLEQLANTDPLTQLPNRRALYPVIERLLEEGGRGTVGCLILFDLDHFKRINDTHGHNAGDEVLIRGGGLIRAALRDTDHLGRWGGEEFLITLPGVSASQGQDIAERLRTRLAAHTFPGVGQVTASFGVAPCLPGDDLPRWTARADAALYRAKDEGRNRVVLQTDRSSPEEQQAPLVGTH</sequence>
<feature type="transmembrane region" description="Helical" evidence="2">
    <location>
        <begin position="141"/>
        <end position="161"/>
    </location>
</feature>
<keyword evidence="7" id="KW-1185">Reference proteome</keyword>
<dbReference type="Pfam" id="PF00990">
    <property type="entry name" value="GGDEF"/>
    <property type="match status" value="1"/>
</dbReference>
<reference evidence="4 7" key="2">
    <citation type="submission" date="2020-08" db="EMBL/GenBank/DDBJ databases">
        <title>Genomic Encyclopedia of Type Strains, Phase IV (KMG-IV): sequencing the most valuable type-strain genomes for metagenomic binning, comparative biology and taxonomic classification.</title>
        <authorList>
            <person name="Goeker M."/>
        </authorList>
    </citation>
    <scope>NUCLEOTIDE SEQUENCE [LARGE SCALE GENOMIC DNA]</scope>
    <source>
        <strain evidence="4 7">DSM 105434</strain>
    </source>
</reference>
<dbReference type="PANTHER" id="PTHR45138:SF9">
    <property type="entry name" value="DIGUANYLATE CYCLASE DGCM-RELATED"/>
    <property type="match status" value="1"/>
</dbReference>
<dbReference type="InterPro" id="IPR029787">
    <property type="entry name" value="Nucleotide_cyclase"/>
</dbReference>
<evidence type="ECO:0000256" key="2">
    <source>
        <dbReference type="SAM" id="Phobius"/>
    </source>
</evidence>
<feature type="transmembrane region" description="Helical" evidence="2">
    <location>
        <begin position="31"/>
        <end position="49"/>
    </location>
</feature>
<keyword evidence="2" id="KW-0812">Transmembrane</keyword>